<dbReference type="PANTHER" id="PTHR42850:SF4">
    <property type="entry name" value="ZINC-DEPENDENT ENDOPOLYPHOSPHATASE"/>
    <property type="match status" value="1"/>
</dbReference>
<dbReference type="PANTHER" id="PTHR42850">
    <property type="entry name" value="METALLOPHOSPHOESTERASE"/>
    <property type="match status" value="1"/>
</dbReference>
<evidence type="ECO:0000313" key="3">
    <source>
        <dbReference type="Proteomes" id="UP000292036"/>
    </source>
</evidence>
<organism evidence="2 3">
    <name type="scientific">Rhizobium leguminosarum</name>
    <dbReference type="NCBI Taxonomy" id="384"/>
    <lineage>
        <taxon>Bacteria</taxon>
        <taxon>Pseudomonadati</taxon>
        <taxon>Pseudomonadota</taxon>
        <taxon>Alphaproteobacteria</taxon>
        <taxon>Hyphomicrobiales</taxon>
        <taxon>Rhizobiaceae</taxon>
        <taxon>Rhizobium/Agrobacterium group</taxon>
        <taxon>Rhizobium</taxon>
    </lineage>
</organism>
<dbReference type="InterPro" id="IPR029052">
    <property type="entry name" value="Metallo-depent_PP-like"/>
</dbReference>
<dbReference type="RefSeq" id="WP_130705392.1">
    <property type="nucleotide sequence ID" value="NZ_JAAXFE010000010.1"/>
</dbReference>
<name>A0ABD7PQJ7_RHILE</name>
<dbReference type="InterPro" id="IPR004843">
    <property type="entry name" value="Calcineurin-like_PHP"/>
</dbReference>
<sequence length="72" mass="8105">MSSKHIHTFAIGDVHGRADLLKALLDEIAKMANRLIGTYRVIFLGDIIDRGPDSRKAMDLVAKTWWQSRARG</sequence>
<dbReference type="Gene3D" id="3.60.21.10">
    <property type="match status" value="1"/>
</dbReference>
<dbReference type="Pfam" id="PF00149">
    <property type="entry name" value="Metallophos"/>
    <property type="match status" value="1"/>
</dbReference>
<evidence type="ECO:0000313" key="2">
    <source>
        <dbReference type="EMBL" id="TAW29425.1"/>
    </source>
</evidence>
<dbReference type="SUPFAM" id="SSF56300">
    <property type="entry name" value="Metallo-dependent phosphatases"/>
    <property type="match status" value="1"/>
</dbReference>
<dbReference type="Proteomes" id="UP000292036">
    <property type="component" value="Unassembled WGS sequence"/>
</dbReference>
<evidence type="ECO:0000259" key="1">
    <source>
        <dbReference type="Pfam" id="PF00149"/>
    </source>
</evidence>
<dbReference type="EMBL" id="SIPS01000001">
    <property type="protein sequence ID" value="TAW29425.1"/>
    <property type="molecule type" value="Genomic_DNA"/>
</dbReference>
<gene>
    <name evidence="2" type="ORF">ELI19_07930</name>
</gene>
<dbReference type="InterPro" id="IPR050126">
    <property type="entry name" value="Ap4A_hydrolase"/>
</dbReference>
<dbReference type="AlphaFoldDB" id="A0ABD7PQJ7"/>
<proteinExistence type="predicted"/>
<protein>
    <recommendedName>
        <fullName evidence="1">Calcineurin-like phosphoesterase domain-containing protein</fullName>
    </recommendedName>
</protein>
<accession>A0ABD7PQJ7</accession>
<feature type="domain" description="Calcineurin-like phosphoesterase" evidence="1">
    <location>
        <begin position="9"/>
        <end position="63"/>
    </location>
</feature>
<comment type="caution">
    <text evidence="2">The sequence shown here is derived from an EMBL/GenBank/DDBJ whole genome shotgun (WGS) entry which is preliminary data.</text>
</comment>
<dbReference type="GO" id="GO:0016787">
    <property type="term" value="F:hydrolase activity"/>
    <property type="evidence" value="ECO:0007669"/>
    <property type="project" value="UniProtKB-ARBA"/>
</dbReference>
<reference evidence="2 3" key="1">
    <citation type="submission" date="2019-02" db="EMBL/GenBank/DDBJ databases">
        <title>The genomic architecture of introgression among sibling species of bacteria.</title>
        <authorList>
            <person name="Cavassim M.I.A."/>
            <person name="Moeskjaer S."/>
            <person name="Moslemi C."/>
            <person name="Fields B."/>
            <person name="Bachmann A."/>
            <person name="Vilhjalmsson B."/>
            <person name="Schierup M.H."/>
            <person name="Young J.P.W."/>
            <person name="Andersen S.U."/>
        </authorList>
    </citation>
    <scope>NUCLEOTIDE SEQUENCE [LARGE SCALE GENOMIC DNA]</scope>
    <source>
        <strain evidence="2 3">SM151B</strain>
    </source>
</reference>